<dbReference type="Proteomes" id="UP000054359">
    <property type="component" value="Unassembled WGS sequence"/>
</dbReference>
<keyword evidence="1" id="KW-0472">Membrane</keyword>
<sequence>MELILMLLNISLLAAGLIVCFLVLLYVFFRGSKMAKSYSSFSTYGASNPLLVFWQYYQQVRNFKQFPLHGHFLKLITANAYLF</sequence>
<protein>
    <submittedName>
        <fullName evidence="2">Uncharacterized protein</fullName>
    </submittedName>
</protein>
<evidence type="ECO:0000313" key="2">
    <source>
        <dbReference type="EMBL" id="KFM64322.1"/>
    </source>
</evidence>
<accession>A0A087TGT3</accession>
<name>A0A087TGT3_STEMI</name>
<keyword evidence="1" id="KW-1133">Transmembrane helix</keyword>
<feature type="non-terminal residue" evidence="2">
    <location>
        <position position="83"/>
    </location>
</feature>
<evidence type="ECO:0000313" key="3">
    <source>
        <dbReference type="Proteomes" id="UP000054359"/>
    </source>
</evidence>
<feature type="transmembrane region" description="Helical" evidence="1">
    <location>
        <begin position="6"/>
        <end position="29"/>
    </location>
</feature>
<dbReference type="AlphaFoldDB" id="A0A087TGT3"/>
<evidence type="ECO:0000256" key="1">
    <source>
        <dbReference type="SAM" id="Phobius"/>
    </source>
</evidence>
<keyword evidence="1" id="KW-0812">Transmembrane</keyword>
<keyword evidence="3" id="KW-1185">Reference proteome</keyword>
<dbReference type="EMBL" id="KK115165">
    <property type="protein sequence ID" value="KFM64322.1"/>
    <property type="molecule type" value="Genomic_DNA"/>
</dbReference>
<gene>
    <name evidence="2" type="ORF">X975_23754</name>
</gene>
<reference evidence="2 3" key="1">
    <citation type="submission" date="2013-11" db="EMBL/GenBank/DDBJ databases">
        <title>Genome sequencing of Stegodyphus mimosarum.</title>
        <authorList>
            <person name="Bechsgaard J."/>
        </authorList>
    </citation>
    <scope>NUCLEOTIDE SEQUENCE [LARGE SCALE GENOMIC DNA]</scope>
</reference>
<proteinExistence type="predicted"/>
<organism evidence="2 3">
    <name type="scientific">Stegodyphus mimosarum</name>
    <name type="common">African social velvet spider</name>
    <dbReference type="NCBI Taxonomy" id="407821"/>
    <lineage>
        <taxon>Eukaryota</taxon>
        <taxon>Metazoa</taxon>
        <taxon>Ecdysozoa</taxon>
        <taxon>Arthropoda</taxon>
        <taxon>Chelicerata</taxon>
        <taxon>Arachnida</taxon>
        <taxon>Araneae</taxon>
        <taxon>Araneomorphae</taxon>
        <taxon>Entelegynae</taxon>
        <taxon>Eresoidea</taxon>
        <taxon>Eresidae</taxon>
        <taxon>Stegodyphus</taxon>
    </lineage>
</organism>